<protein>
    <recommendedName>
        <fullName evidence="8">Reverse transcriptase domain-containing protein</fullName>
    </recommendedName>
</protein>
<dbReference type="InterPro" id="IPR000477">
    <property type="entry name" value="RT_dom"/>
</dbReference>
<dbReference type="GO" id="GO:0030170">
    <property type="term" value="F:pyridoxal phosphate binding"/>
    <property type="evidence" value="ECO:0007669"/>
    <property type="project" value="InterPro"/>
</dbReference>
<reference evidence="9" key="1">
    <citation type="submission" date="2019-08" db="EMBL/GenBank/DDBJ databases">
        <title>The improved chromosome-level genome for the pearl oyster Pinctada fucata martensii using PacBio sequencing and Hi-C.</title>
        <authorList>
            <person name="Zheng Z."/>
        </authorList>
    </citation>
    <scope>NUCLEOTIDE SEQUENCE</scope>
    <source>
        <strain evidence="9">ZZ-2019</strain>
        <tissue evidence="9">Adductor muscle</tissue>
    </source>
</reference>
<evidence type="ECO:0000256" key="4">
    <source>
        <dbReference type="ARBA" id="ARBA00022793"/>
    </source>
</evidence>
<sequence>MYTTLPHDKINDQLSKLIKWCYNREGKIYICTSESKGFFSATEYKSYKSWTCSDLCSALSFLFDNIYVRFGENLYKQVVGIPMGTNCAPLVADLFLYTYEKEFIQNLQKQRKHDDVKCFISTSRYLDDILTIDNPVFEKYKDVIYPQELTLNKANFTDTETPFLDLNIKIVNGEIHTSVYDKRDDFGFNIVNFPWLDGDVPRLPSYGIYISQLIRTNHKGGIKMNIHLTSLQSVMSTSNEEEDYMSLEKKGTSSGETSPNWSEFENCFEKEFLRDHNMSKTAEKFLLEVFITLIKYIKGQSSRSSKVVDFHHPHQLQEIMAHCLDIDDKPRDLEQILSDCKETLKYCVKTGHPRFLNQLSTGIDVVGLAGEWLTAATNTNMFTFEVAPVFTLMEEVLIQKMINYVGWPEGEGMFSPGGAISNLYAVLMARQNRMPSTKLKGVYDLSPMKIFTSEQSHFSIRRAACLLGIGGDNVCYIPCDERGKMIPHQLEKTILETISSGAVPLMVNATCGTTVLGAYDNINDIADLCQRYNIWLHVDGAWGGSALLSRDHRHLLSGIERADSMTWNPHKMMGAPLQCSAFLIKHKDVLAASNEMKADYLFQKDKWYDVAYDTGDKSIQCGRHNDVFKLWLMWRAKGDDGFEEQINRSFSLSNQNNFQFQIEGPNVSFWFVTKEIEKLTDEAERNQQLNLLAPKLKAAMMEKGSMMVTYQPLGKLPNFFRIAISNQNLTASDLDFVMDEMERLGEDLGL</sequence>
<dbReference type="PROSITE" id="PS50878">
    <property type="entry name" value="RT_POL"/>
    <property type="match status" value="1"/>
</dbReference>
<keyword evidence="5 7" id="KW-0663">Pyridoxal phosphate</keyword>
<organism evidence="9 10">
    <name type="scientific">Pinctada imbricata</name>
    <name type="common">Atlantic pearl-oyster</name>
    <name type="synonym">Pinctada martensii</name>
    <dbReference type="NCBI Taxonomy" id="66713"/>
    <lineage>
        <taxon>Eukaryota</taxon>
        <taxon>Metazoa</taxon>
        <taxon>Spiralia</taxon>
        <taxon>Lophotrochozoa</taxon>
        <taxon>Mollusca</taxon>
        <taxon>Bivalvia</taxon>
        <taxon>Autobranchia</taxon>
        <taxon>Pteriomorphia</taxon>
        <taxon>Pterioida</taxon>
        <taxon>Pterioidea</taxon>
        <taxon>Pteriidae</taxon>
        <taxon>Pinctada</taxon>
    </lineage>
</organism>
<accession>A0AA89BNK3</accession>
<evidence type="ECO:0000259" key="8">
    <source>
        <dbReference type="PROSITE" id="PS50878"/>
    </source>
</evidence>
<dbReference type="InterPro" id="IPR015424">
    <property type="entry name" value="PyrdxlP-dep_Trfase"/>
</dbReference>
<dbReference type="GO" id="GO:0005737">
    <property type="term" value="C:cytoplasm"/>
    <property type="evidence" value="ECO:0007669"/>
    <property type="project" value="TreeGrafter"/>
</dbReference>
<comment type="caution">
    <text evidence="9">The sequence shown here is derived from an EMBL/GenBank/DDBJ whole genome shotgun (WGS) entry which is preliminary data.</text>
</comment>
<evidence type="ECO:0000256" key="1">
    <source>
        <dbReference type="ARBA" id="ARBA00001933"/>
    </source>
</evidence>
<dbReference type="GO" id="GO:0009449">
    <property type="term" value="P:gamma-aminobutyric acid biosynthetic process"/>
    <property type="evidence" value="ECO:0007669"/>
    <property type="project" value="TreeGrafter"/>
</dbReference>
<proteinExistence type="inferred from homology"/>
<evidence type="ECO:0000256" key="7">
    <source>
        <dbReference type="PIRSR" id="PIRSR602129-50"/>
    </source>
</evidence>
<dbReference type="InterPro" id="IPR002129">
    <property type="entry name" value="PyrdxlP-dep_de-COase"/>
</dbReference>
<keyword evidence="6" id="KW-0456">Lyase</keyword>
<dbReference type="InterPro" id="IPR021115">
    <property type="entry name" value="Pyridoxal-P_BS"/>
</dbReference>
<dbReference type="InterPro" id="IPR015421">
    <property type="entry name" value="PyrdxlP-dep_Trfase_major"/>
</dbReference>
<dbReference type="EMBL" id="VSWD01000011">
    <property type="protein sequence ID" value="KAK3088048.1"/>
    <property type="molecule type" value="Genomic_DNA"/>
</dbReference>
<dbReference type="Pfam" id="PF00282">
    <property type="entry name" value="Pyridoxal_deC"/>
    <property type="match status" value="1"/>
</dbReference>
<feature type="domain" description="Reverse transcriptase" evidence="8">
    <location>
        <begin position="1"/>
        <end position="190"/>
    </location>
</feature>
<evidence type="ECO:0000256" key="2">
    <source>
        <dbReference type="ARBA" id="ARBA00009533"/>
    </source>
</evidence>
<dbReference type="CDD" id="cd06450">
    <property type="entry name" value="DOPA_deC_like"/>
    <property type="match status" value="1"/>
</dbReference>
<dbReference type="Gene3D" id="3.90.1150.170">
    <property type="match status" value="1"/>
</dbReference>
<dbReference type="PANTHER" id="PTHR45677:SF10">
    <property type="entry name" value="GLUTAMATE DECARBOXYLASE"/>
    <property type="match status" value="1"/>
</dbReference>
<dbReference type="PANTHER" id="PTHR45677">
    <property type="entry name" value="GLUTAMATE DECARBOXYLASE-RELATED"/>
    <property type="match status" value="1"/>
</dbReference>
<dbReference type="GO" id="GO:0004351">
    <property type="term" value="F:glutamate decarboxylase activity"/>
    <property type="evidence" value="ECO:0007669"/>
    <property type="project" value="TreeGrafter"/>
</dbReference>
<dbReference type="SUPFAM" id="SSF53383">
    <property type="entry name" value="PLP-dependent transferases"/>
    <property type="match status" value="1"/>
</dbReference>
<comment type="similarity">
    <text evidence="2">Belongs to the group II decarboxylase family.</text>
</comment>
<evidence type="ECO:0000313" key="10">
    <source>
        <dbReference type="Proteomes" id="UP001186944"/>
    </source>
</evidence>
<dbReference type="Proteomes" id="UP001186944">
    <property type="component" value="Unassembled WGS sequence"/>
</dbReference>
<dbReference type="FunFam" id="3.40.640.10:FF:000016">
    <property type="entry name" value="Glutamate decarboxylase like 1"/>
    <property type="match status" value="1"/>
</dbReference>
<dbReference type="AlphaFoldDB" id="A0AA89BNK3"/>
<evidence type="ECO:0000256" key="5">
    <source>
        <dbReference type="ARBA" id="ARBA00022898"/>
    </source>
</evidence>
<keyword evidence="10" id="KW-1185">Reference proteome</keyword>
<dbReference type="PROSITE" id="PS00392">
    <property type="entry name" value="DDC_GAD_HDC_YDC"/>
    <property type="match status" value="1"/>
</dbReference>
<feature type="modified residue" description="N6-(pyridoxal phosphate)lysine" evidence="7">
    <location>
        <position position="571"/>
    </location>
</feature>
<evidence type="ECO:0000256" key="3">
    <source>
        <dbReference type="ARBA" id="ARBA00011738"/>
    </source>
</evidence>
<gene>
    <name evidence="9" type="ORF">FSP39_013922</name>
</gene>
<keyword evidence="4" id="KW-0210">Decarboxylase</keyword>
<evidence type="ECO:0000256" key="6">
    <source>
        <dbReference type="ARBA" id="ARBA00023239"/>
    </source>
</evidence>
<evidence type="ECO:0000313" key="9">
    <source>
        <dbReference type="EMBL" id="KAK3088048.1"/>
    </source>
</evidence>
<dbReference type="Gene3D" id="3.40.640.10">
    <property type="entry name" value="Type I PLP-dependent aspartate aminotransferase-like (Major domain)"/>
    <property type="match status" value="1"/>
</dbReference>
<comment type="subunit">
    <text evidence="3">Homodimer.</text>
</comment>
<name>A0AA89BNK3_PINIB</name>
<comment type="cofactor">
    <cofactor evidence="1 7">
        <name>pyridoxal 5'-phosphate</name>
        <dbReference type="ChEBI" id="CHEBI:597326"/>
    </cofactor>
</comment>